<comment type="similarity">
    <text evidence="1">Belongs to the arrestin family.</text>
</comment>
<dbReference type="PANTHER" id="PTHR11188">
    <property type="entry name" value="ARRESTIN DOMAIN CONTAINING PROTEIN"/>
    <property type="match status" value="1"/>
</dbReference>
<reference evidence="4" key="1">
    <citation type="journal article" date="2020" name="Stud. Mycol.">
        <title>101 Dothideomycetes genomes: a test case for predicting lifestyles and emergence of pathogens.</title>
        <authorList>
            <person name="Haridas S."/>
            <person name="Albert R."/>
            <person name="Binder M."/>
            <person name="Bloem J."/>
            <person name="Labutti K."/>
            <person name="Salamov A."/>
            <person name="Andreopoulos B."/>
            <person name="Baker S."/>
            <person name="Barry K."/>
            <person name="Bills G."/>
            <person name="Bluhm B."/>
            <person name="Cannon C."/>
            <person name="Castanera R."/>
            <person name="Culley D."/>
            <person name="Daum C."/>
            <person name="Ezra D."/>
            <person name="Gonzalez J."/>
            <person name="Henrissat B."/>
            <person name="Kuo A."/>
            <person name="Liang C."/>
            <person name="Lipzen A."/>
            <person name="Lutzoni F."/>
            <person name="Magnuson J."/>
            <person name="Mondo S."/>
            <person name="Nolan M."/>
            <person name="Ohm R."/>
            <person name="Pangilinan J."/>
            <person name="Park H.-J."/>
            <person name="Ramirez L."/>
            <person name="Alfaro M."/>
            <person name="Sun H."/>
            <person name="Tritt A."/>
            <person name="Yoshinaga Y."/>
            <person name="Zwiers L.-H."/>
            <person name="Turgeon B."/>
            <person name="Goodwin S."/>
            <person name="Spatafora J."/>
            <person name="Crous P."/>
            <person name="Grigoriev I."/>
        </authorList>
    </citation>
    <scope>NUCLEOTIDE SEQUENCE</scope>
    <source>
        <strain evidence="4">CBS 279.74</strain>
    </source>
</reference>
<keyword evidence="5" id="KW-1185">Reference proteome</keyword>
<dbReference type="Proteomes" id="UP000799428">
    <property type="component" value="Unassembled WGS sequence"/>
</dbReference>
<name>A0A6G1KAX2_9PLEO</name>
<proteinExistence type="inferred from homology"/>
<dbReference type="InterPro" id="IPR011021">
    <property type="entry name" value="Arrestin-like_N"/>
</dbReference>
<dbReference type="InterPro" id="IPR014756">
    <property type="entry name" value="Ig_E-set"/>
</dbReference>
<comment type="subunit">
    <text evidence="2">Interacts with hulA.</text>
</comment>
<evidence type="ECO:0000259" key="3">
    <source>
        <dbReference type="Pfam" id="PF00339"/>
    </source>
</evidence>
<dbReference type="SUPFAM" id="SSF81296">
    <property type="entry name" value="E set domains"/>
    <property type="match status" value="1"/>
</dbReference>
<dbReference type="InterPro" id="IPR050357">
    <property type="entry name" value="Arrestin_domain-protein"/>
</dbReference>
<dbReference type="OrthoDB" id="3892815at2759"/>
<gene>
    <name evidence="4" type="ORF">K504DRAFT_377040</name>
</gene>
<dbReference type="GO" id="GO:0015031">
    <property type="term" value="P:protein transport"/>
    <property type="evidence" value="ECO:0007669"/>
    <property type="project" value="TreeGrafter"/>
</dbReference>
<evidence type="ECO:0000313" key="4">
    <source>
        <dbReference type="EMBL" id="KAF2709958.1"/>
    </source>
</evidence>
<dbReference type="InterPro" id="IPR014752">
    <property type="entry name" value="Arrestin-like_C"/>
</dbReference>
<evidence type="ECO:0000313" key="5">
    <source>
        <dbReference type="Proteomes" id="UP000799428"/>
    </source>
</evidence>
<accession>A0A6G1KAX2</accession>
<dbReference type="AlphaFoldDB" id="A0A6G1KAX2"/>
<dbReference type="EMBL" id="MU005769">
    <property type="protein sequence ID" value="KAF2709958.1"/>
    <property type="molecule type" value="Genomic_DNA"/>
</dbReference>
<feature type="domain" description="Arrestin-like N-terminal" evidence="3">
    <location>
        <begin position="24"/>
        <end position="122"/>
    </location>
</feature>
<protein>
    <recommendedName>
        <fullName evidence="3">Arrestin-like N-terminal domain-containing protein</fullName>
    </recommendedName>
</protein>
<evidence type="ECO:0000256" key="1">
    <source>
        <dbReference type="ARBA" id="ARBA00005298"/>
    </source>
</evidence>
<dbReference type="PANTHER" id="PTHR11188:SF17">
    <property type="entry name" value="FI21816P1"/>
    <property type="match status" value="1"/>
</dbReference>
<dbReference type="Gene3D" id="2.60.40.640">
    <property type="match status" value="1"/>
</dbReference>
<organism evidence="4 5">
    <name type="scientific">Pleomassaria siparia CBS 279.74</name>
    <dbReference type="NCBI Taxonomy" id="1314801"/>
    <lineage>
        <taxon>Eukaryota</taxon>
        <taxon>Fungi</taxon>
        <taxon>Dikarya</taxon>
        <taxon>Ascomycota</taxon>
        <taxon>Pezizomycotina</taxon>
        <taxon>Dothideomycetes</taxon>
        <taxon>Pleosporomycetidae</taxon>
        <taxon>Pleosporales</taxon>
        <taxon>Pleomassariaceae</taxon>
        <taxon>Pleomassaria</taxon>
    </lineage>
</organism>
<sequence length="152" mass="17020">MGLFSKPKQQVYVPEPTLLLSLTDQADKVFKPNDTVSGHVTITTPSAITPRTIEVSLWGESTTWIRTESTHKNSATNTSSTDYTHYRDNAPLFAVTCKLLPEPYQFVQGQAYTFPFSFRVPEGTGFNRTGCYKDANDSRWTALPHNLPPSFV</sequence>
<dbReference type="GO" id="GO:0005737">
    <property type="term" value="C:cytoplasm"/>
    <property type="evidence" value="ECO:0007669"/>
    <property type="project" value="TreeGrafter"/>
</dbReference>
<evidence type="ECO:0000256" key="2">
    <source>
        <dbReference type="ARBA" id="ARBA00038766"/>
    </source>
</evidence>
<dbReference type="Pfam" id="PF00339">
    <property type="entry name" value="Arrestin_N"/>
    <property type="match status" value="1"/>
</dbReference>
<feature type="non-terminal residue" evidence="4">
    <location>
        <position position="152"/>
    </location>
</feature>